<feature type="non-terminal residue" evidence="2">
    <location>
        <position position="80"/>
    </location>
</feature>
<gene>
    <name evidence="2" type="ORF">M9458_033931</name>
</gene>
<dbReference type="Proteomes" id="UP001529510">
    <property type="component" value="Unassembled WGS sequence"/>
</dbReference>
<organism evidence="2 3">
    <name type="scientific">Cirrhinus mrigala</name>
    <name type="common">Mrigala</name>
    <dbReference type="NCBI Taxonomy" id="683832"/>
    <lineage>
        <taxon>Eukaryota</taxon>
        <taxon>Metazoa</taxon>
        <taxon>Chordata</taxon>
        <taxon>Craniata</taxon>
        <taxon>Vertebrata</taxon>
        <taxon>Euteleostomi</taxon>
        <taxon>Actinopterygii</taxon>
        <taxon>Neopterygii</taxon>
        <taxon>Teleostei</taxon>
        <taxon>Ostariophysi</taxon>
        <taxon>Cypriniformes</taxon>
        <taxon>Cyprinidae</taxon>
        <taxon>Labeoninae</taxon>
        <taxon>Labeonini</taxon>
        <taxon>Cirrhinus</taxon>
    </lineage>
</organism>
<proteinExistence type="predicted"/>
<feature type="compositionally biased region" description="Acidic residues" evidence="1">
    <location>
        <begin position="45"/>
        <end position="56"/>
    </location>
</feature>
<protein>
    <submittedName>
        <fullName evidence="2">Uncharacterized protein</fullName>
    </submittedName>
</protein>
<dbReference type="AlphaFoldDB" id="A0ABD0P624"/>
<name>A0ABD0P624_CIRMR</name>
<evidence type="ECO:0000313" key="3">
    <source>
        <dbReference type="Proteomes" id="UP001529510"/>
    </source>
</evidence>
<reference evidence="2 3" key="1">
    <citation type="submission" date="2024-05" db="EMBL/GenBank/DDBJ databases">
        <title>Genome sequencing and assembly of Indian major carp, Cirrhinus mrigala (Hamilton, 1822).</title>
        <authorList>
            <person name="Mohindra V."/>
            <person name="Chowdhury L.M."/>
            <person name="Lal K."/>
            <person name="Jena J.K."/>
        </authorList>
    </citation>
    <scope>NUCLEOTIDE SEQUENCE [LARGE SCALE GENOMIC DNA]</scope>
    <source>
        <strain evidence="2">CM1030</strain>
        <tissue evidence="2">Blood</tissue>
    </source>
</reference>
<comment type="caution">
    <text evidence="2">The sequence shown here is derived from an EMBL/GenBank/DDBJ whole genome shotgun (WGS) entry which is preliminary data.</text>
</comment>
<evidence type="ECO:0000256" key="1">
    <source>
        <dbReference type="SAM" id="MobiDB-lite"/>
    </source>
</evidence>
<evidence type="ECO:0000313" key="2">
    <source>
        <dbReference type="EMBL" id="KAL0169335.1"/>
    </source>
</evidence>
<feature type="compositionally biased region" description="Polar residues" evidence="1">
    <location>
        <begin position="1"/>
        <end position="23"/>
    </location>
</feature>
<sequence length="80" mass="8444">MNNSEDSGSNFTIQSILGTSNEGVRSAGKDSPKSQPRKRTLSVSSEDDCSAGEDSGDCYCSEPGVPESCNPHQPLNFSCL</sequence>
<dbReference type="EMBL" id="JAMKFB020000017">
    <property type="protein sequence ID" value="KAL0169335.1"/>
    <property type="molecule type" value="Genomic_DNA"/>
</dbReference>
<keyword evidence="3" id="KW-1185">Reference proteome</keyword>
<accession>A0ABD0P624</accession>
<feature type="region of interest" description="Disordered" evidence="1">
    <location>
        <begin position="1"/>
        <end position="56"/>
    </location>
</feature>